<dbReference type="GO" id="GO:0016757">
    <property type="term" value="F:glycosyltransferase activity"/>
    <property type="evidence" value="ECO:0007669"/>
    <property type="project" value="UniProtKB-ARBA"/>
</dbReference>
<proteinExistence type="predicted"/>
<organism evidence="1 2">
    <name type="scientific">Croceicoccus naphthovorans</name>
    <dbReference type="NCBI Taxonomy" id="1348774"/>
    <lineage>
        <taxon>Bacteria</taxon>
        <taxon>Pseudomonadati</taxon>
        <taxon>Pseudomonadota</taxon>
        <taxon>Alphaproteobacteria</taxon>
        <taxon>Sphingomonadales</taxon>
        <taxon>Erythrobacteraceae</taxon>
        <taxon>Croceicoccus</taxon>
    </lineage>
</organism>
<keyword evidence="2" id="KW-1185">Reference proteome</keyword>
<dbReference type="RefSeq" id="WP_047821254.1">
    <property type="nucleotide sequence ID" value="NZ_CP011770.1"/>
</dbReference>
<dbReference type="SUPFAM" id="SSF53756">
    <property type="entry name" value="UDP-Glycosyltransferase/glycogen phosphorylase"/>
    <property type="match status" value="1"/>
</dbReference>
<dbReference type="AlphaFoldDB" id="A0A0G3XGB4"/>
<dbReference type="STRING" id="1348774.AB433_12090"/>
<dbReference type="Gene3D" id="3.40.50.2000">
    <property type="entry name" value="Glycogen Phosphorylase B"/>
    <property type="match status" value="2"/>
</dbReference>
<gene>
    <name evidence="1" type="ORF">AB433_12090</name>
</gene>
<dbReference type="EMBL" id="CP011770">
    <property type="protein sequence ID" value="AKM10535.1"/>
    <property type="molecule type" value="Genomic_DNA"/>
</dbReference>
<dbReference type="InterPro" id="IPR028098">
    <property type="entry name" value="Glyco_trans_4-like_N"/>
</dbReference>
<name>A0A0G3XGB4_9SPHN</name>
<reference evidence="1 2" key="1">
    <citation type="submission" date="2015-06" db="EMBL/GenBank/DDBJ databases">
        <authorList>
            <person name="Zeng Y."/>
            <person name="Huang Y."/>
        </authorList>
    </citation>
    <scope>NUCLEOTIDE SEQUENCE [LARGE SCALE GENOMIC DNA]</scope>
    <source>
        <strain evidence="1 2">PQ-2</strain>
    </source>
</reference>
<dbReference type="OrthoDB" id="9790710at2"/>
<accession>A0A0G3XGB4</accession>
<dbReference type="KEGG" id="cna:AB433_12090"/>
<evidence type="ECO:0000313" key="2">
    <source>
        <dbReference type="Proteomes" id="UP000035287"/>
    </source>
</evidence>
<dbReference type="Proteomes" id="UP000035287">
    <property type="component" value="Chromosome"/>
</dbReference>
<sequence>MAGNTKAKAKKPIRVHRVRKVLHIGIDLDRAPWSGTLVRALPDNVENHGTHADDGTASFLQLHRPQFPPLTPRAGPGPMNRMARVMKGYELVVTHGDHAFPATMGHTLFGQGLKLPPLVHYHDGYGEVPAGWWARFRHKLGMARTPVVVAPTQAAARSIANDWQVKGANLHILPPLFPPAPKSAPKPDAIPRMMKRKGEKWIGMRAADALTLADDLLPAIARLESDWHLVAVGPAEQTDALMKRVEAEGFEDRLHVTARLHGPGVVAGLFDLAVLDARDGRVPPDLPAVMAAGVPLVAVGSAGLAELMPRENADWRIDPDALGTLGPWVDRVTLKPALLEAAGTANAAFAAARSDPGEHLTLLAGAIGRDSLSDR</sequence>
<protein>
    <submittedName>
        <fullName evidence="1">Uncharacterized protein</fullName>
    </submittedName>
</protein>
<dbReference type="PATRIC" id="fig|1348774.3.peg.2544"/>
<dbReference type="Pfam" id="PF13439">
    <property type="entry name" value="Glyco_transf_4"/>
    <property type="match status" value="1"/>
</dbReference>
<evidence type="ECO:0000313" key="1">
    <source>
        <dbReference type="EMBL" id="AKM10535.1"/>
    </source>
</evidence>